<evidence type="ECO:0000259" key="9">
    <source>
        <dbReference type="Pfam" id="PF12832"/>
    </source>
</evidence>
<dbReference type="Pfam" id="PF12832">
    <property type="entry name" value="MFS_1_like"/>
    <property type="match status" value="1"/>
</dbReference>
<dbReference type="InterPro" id="IPR036259">
    <property type="entry name" value="MFS_trans_sf"/>
</dbReference>
<gene>
    <name evidence="10" type="ORF">M0654_20615</name>
</gene>
<keyword evidence="7 8" id="KW-0472">Membrane</keyword>
<keyword evidence="2" id="KW-0813">Transport</keyword>
<dbReference type="PANTHER" id="PTHR23522:SF10">
    <property type="entry name" value="3-PHENYLPROPIONIC ACID TRANSPORTER-RELATED"/>
    <property type="match status" value="1"/>
</dbReference>
<evidence type="ECO:0000256" key="1">
    <source>
        <dbReference type="ARBA" id="ARBA00004429"/>
    </source>
</evidence>
<proteinExistence type="predicted"/>
<comment type="caution">
    <text evidence="10">The sequence shown here is derived from an EMBL/GenBank/DDBJ whole genome shotgun (WGS) entry which is preliminary data.</text>
</comment>
<evidence type="ECO:0000256" key="5">
    <source>
        <dbReference type="ARBA" id="ARBA00022692"/>
    </source>
</evidence>
<feature type="transmembrane region" description="Helical" evidence="8">
    <location>
        <begin position="298"/>
        <end position="318"/>
    </location>
</feature>
<keyword evidence="11" id="KW-1185">Reference proteome</keyword>
<comment type="subcellular location">
    <subcellularLocation>
        <location evidence="1">Cell inner membrane</location>
        <topology evidence="1">Multi-pass membrane protein</topology>
    </subcellularLocation>
</comment>
<feature type="transmembrane region" description="Helical" evidence="8">
    <location>
        <begin position="20"/>
        <end position="40"/>
    </location>
</feature>
<keyword evidence="3" id="KW-1003">Cell membrane</keyword>
<feature type="transmembrane region" description="Helical" evidence="8">
    <location>
        <begin position="52"/>
        <end position="72"/>
    </location>
</feature>
<dbReference type="PANTHER" id="PTHR23522">
    <property type="entry name" value="BLL5896 PROTEIN"/>
    <property type="match status" value="1"/>
</dbReference>
<evidence type="ECO:0000256" key="2">
    <source>
        <dbReference type="ARBA" id="ARBA00022448"/>
    </source>
</evidence>
<dbReference type="EMBL" id="JALPRY010000027">
    <property type="protein sequence ID" value="MCK8782384.1"/>
    <property type="molecule type" value="Genomic_DNA"/>
</dbReference>
<keyword evidence="5 8" id="KW-0812">Transmembrane</keyword>
<protein>
    <submittedName>
        <fullName evidence="10">MFS transporter</fullName>
    </submittedName>
</protein>
<feature type="domain" description="Major facilitator superfamily associated" evidence="9">
    <location>
        <begin position="27"/>
        <end position="364"/>
    </location>
</feature>
<feature type="transmembrane region" description="Helical" evidence="8">
    <location>
        <begin position="364"/>
        <end position="384"/>
    </location>
</feature>
<dbReference type="PIRSF" id="PIRSF004925">
    <property type="entry name" value="HcaT"/>
    <property type="match status" value="1"/>
</dbReference>
<evidence type="ECO:0000256" key="4">
    <source>
        <dbReference type="ARBA" id="ARBA00022519"/>
    </source>
</evidence>
<dbReference type="RefSeq" id="WP_248684682.1">
    <property type="nucleotide sequence ID" value="NZ_JALPRY010000027.1"/>
</dbReference>
<accession>A0ABT0IWW9</accession>
<organism evidence="10 11">
    <name type="scientific">Neorhizobium turbinariae</name>
    <dbReference type="NCBI Taxonomy" id="2937795"/>
    <lineage>
        <taxon>Bacteria</taxon>
        <taxon>Pseudomonadati</taxon>
        <taxon>Pseudomonadota</taxon>
        <taxon>Alphaproteobacteria</taxon>
        <taxon>Hyphomicrobiales</taxon>
        <taxon>Rhizobiaceae</taxon>
        <taxon>Rhizobium/Agrobacterium group</taxon>
        <taxon>Neorhizobium</taxon>
    </lineage>
</organism>
<sequence length="395" mass="42255">MIPQAQAPAAPPFFQLRCSLAYAAPLGVNGVVLPFLPVWLSGLAFSDYQIGLVLAMQLVLRLLAAPVAGLLADRLDEKTTMLAWSGGLSFVTALAMFFTDNFLAVLLVIAVQATVFAPYAPIVESIAVSGVRRWGFHYGSMRVWGSIGFVTVTLLAGEARGLWGLNAIPAIMALGFLFTILVAFAAPRLGRSIVQPDASGVLKPSSLKRKDLHLLMIGASVAQAGHGMFYTFGAIQWQAMGFSSGTIGILWSISVICEIVVFFISGWLVRRVSSWTLMRVGCAVALIRWTLFPLDFGVWGFAALQALHAFTFAFIHIGMQNRLVDSVREDQESSVQGAYVFYNGVFLALSTLLSGVLYHQFGAGSYVAMALLALIGLGIIALAARIQPQSAASGG</sequence>
<dbReference type="Proteomes" id="UP001202827">
    <property type="component" value="Unassembled WGS sequence"/>
</dbReference>
<feature type="transmembrane region" description="Helical" evidence="8">
    <location>
        <begin position="162"/>
        <end position="186"/>
    </location>
</feature>
<feature type="transmembrane region" description="Helical" evidence="8">
    <location>
        <begin position="135"/>
        <end position="156"/>
    </location>
</feature>
<keyword evidence="4" id="KW-0997">Cell inner membrane</keyword>
<feature type="transmembrane region" description="Helical" evidence="8">
    <location>
        <begin position="339"/>
        <end position="358"/>
    </location>
</feature>
<dbReference type="SUPFAM" id="SSF103473">
    <property type="entry name" value="MFS general substrate transporter"/>
    <property type="match status" value="1"/>
</dbReference>
<feature type="transmembrane region" description="Helical" evidence="8">
    <location>
        <begin position="249"/>
        <end position="269"/>
    </location>
</feature>
<reference evidence="10 11" key="1">
    <citation type="submission" date="2022-04" db="EMBL/GenBank/DDBJ databases">
        <title>Rhizobium coralii sp. nov., isolated from coral Turbinaria peltata.</title>
        <authorList>
            <person name="Sun H."/>
        </authorList>
    </citation>
    <scope>NUCLEOTIDE SEQUENCE [LARGE SCALE GENOMIC DNA]</scope>
    <source>
        <strain evidence="10 11">NTR19</strain>
    </source>
</reference>
<evidence type="ECO:0000313" key="10">
    <source>
        <dbReference type="EMBL" id="MCK8782384.1"/>
    </source>
</evidence>
<evidence type="ECO:0000313" key="11">
    <source>
        <dbReference type="Proteomes" id="UP001202827"/>
    </source>
</evidence>
<evidence type="ECO:0000256" key="6">
    <source>
        <dbReference type="ARBA" id="ARBA00022989"/>
    </source>
</evidence>
<evidence type="ECO:0000256" key="8">
    <source>
        <dbReference type="SAM" id="Phobius"/>
    </source>
</evidence>
<evidence type="ECO:0000256" key="7">
    <source>
        <dbReference type="ARBA" id="ARBA00023136"/>
    </source>
</evidence>
<dbReference type="InterPro" id="IPR026032">
    <property type="entry name" value="HcaT-like"/>
</dbReference>
<dbReference type="NCBIfam" id="NF037955">
    <property type="entry name" value="mfs"/>
    <property type="match status" value="1"/>
</dbReference>
<keyword evidence="6 8" id="KW-1133">Transmembrane helix</keyword>
<dbReference type="InterPro" id="IPR024989">
    <property type="entry name" value="MFS_assoc_dom"/>
</dbReference>
<evidence type="ECO:0000256" key="3">
    <source>
        <dbReference type="ARBA" id="ARBA00022475"/>
    </source>
</evidence>
<feature type="transmembrane region" description="Helical" evidence="8">
    <location>
        <begin position="104"/>
        <end position="123"/>
    </location>
</feature>
<feature type="transmembrane region" description="Helical" evidence="8">
    <location>
        <begin position="212"/>
        <end position="237"/>
    </location>
</feature>
<name>A0ABT0IWW9_9HYPH</name>
<dbReference type="Gene3D" id="1.20.1250.20">
    <property type="entry name" value="MFS general substrate transporter like domains"/>
    <property type="match status" value="2"/>
</dbReference>